<dbReference type="GO" id="GO:0003676">
    <property type="term" value="F:nucleic acid binding"/>
    <property type="evidence" value="ECO:0007669"/>
    <property type="project" value="InterPro"/>
</dbReference>
<proteinExistence type="predicted"/>
<protein>
    <recommendedName>
        <fullName evidence="2">CCHC-type domain-containing protein</fullName>
    </recommendedName>
</protein>
<organism evidence="3 4">
    <name type="scientific">Albugo candida</name>
    <dbReference type="NCBI Taxonomy" id="65357"/>
    <lineage>
        <taxon>Eukaryota</taxon>
        <taxon>Sar</taxon>
        <taxon>Stramenopiles</taxon>
        <taxon>Oomycota</taxon>
        <taxon>Peronosporomycetes</taxon>
        <taxon>Albuginales</taxon>
        <taxon>Albuginaceae</taxon>
        <taxon>Albugo</taxon>
    </lineage>
</organism>
<name>A0A024GR07_9STRA</name>
<evidence type="ECO:0000313" key="3">
    <source>
        <dbReference type="EMBL" id="CCI48793.1"/>
    </source>
</evidence>
<dbReference type="SUPFAM" id="SSF57756">
    <property type="entry name" value="Retrovirus zinc finger-like domains"/>
    <property type="match status" value="1"/>
</dbReference>
<accession>A0A024GR07</accession>
<dbReference type="InterPro" id="IPR036875">
    <property type="entry name" value="Znf_CCHC_sf"/>
</dbReference>
<reference evidence="3 4" key="1">
    <citation type="submission" date="2012-05" db="EMBL/GenBank/DDBJ databases">
        <title>Recombination and specialization in a pathogen metapopulation.</title>
        <authorList>
            <person name="Gardiner A."/>
            <person name="Kemen E."/>
            <person name="Schultz-Larsen T."/>
            <person name="MacLean D."/>
            <person name="Van Oosterhout C."/>
            <person name="Jones J.D.G."/>
        </authorList>
    </citation>
    <scope>NUCLEOTIDE SEQUENCE [LARGE SCALE GENOMIC DNA]</scope>
    <source>
        <strain evidence="3 4">Ac Nc2</strain>
    </source>
</reference>
<evidence type="ECO:0000259" key="2">
    <source>
        <dbReference type="PROSITE" id="PS50158"/>
    </source>
</evidence>
<sequence>MGSRTIRRGFDIYKRVILEHLVTVPDENVLNLLNPRIRGRPSGSTQRNLSQFDVVEASLRPQRRCGNCGRTGHNRRSCNQSRHNDDAACSAKAEIHLDALDTFDD</sequence>
<keyword evidence="1" id="KW-0863">Zinc-finger</keyword>
<dbReference type="PROSITE" id="PS50158">
    <property type="entry name" value="ZF_CCHC"/>
    <property type="match status" value="1"/>
</dbReference>
<dbReference type="InterPro" id="IPR001878">
    <property type="entry name" value="Znf_CCHC"/>
</dbReference>
<dbReference type="Proteomes" id="UP000053237">
    <property type="component" value="Unassembled WGS sequence"/>
</dbReference>
<dbReference type="AlphaFoldDB" id="A0A024GR07"/>
<gene>
    <name evidence="3" type="ORF">BN9_099920</name>
</gene>
<comment type="caution">
    <text evidence="3">The sequence shown here is derived from an EMBL/GenBank/DDBJ whole genome shotgun (WGS) entry which is preliminary data.</text>
</comment>
<keyword evidence="1" id="KW-0479">Metal-binding</keyword>
<keyword evidence="1" id="KW-0862">Zinc</keyword>
<dbReference type="EMBL" id="CAIX01000248">
    <property type="protein sequence ID" value="CCI48793.1"/>
    <property type="molecule type" value="Genomic_DNA"/>
</dbReference>
<dbReference type="InParanoid" id="A0A024GR07"/>
<evidence type="ECO:0000313" key="4">
    <source>
        <dbReference type="Proteomes" id="UP000053237"/>
    </source>
</evidence>
<dbReference type="GO" id="GO:0008270">
    <property type="term" value="F:zinc ion binding"/>
    <property type="evidence" value="ECO:0007669"/>
    <property type="project" value="UniProtKB-KW"/>
</dbReference>
<feature type="domain" description="CCHC-type" evidence="2">
    <location>
        <begin position="63"/>
        <end position="80"/>
    </location>
</feature>
<evidence type="ECO:0000256" key="1">
    <source>
        <dbReference type="PROSITE-ProRule" id="PRU00047"/>
    </source>
</evidence>
<dbReference type="OrthoDB" id="3794372at2759"/>
<keyword evidence="4" id="KW-1185">Reference proteome</keyword>